<keyword evidence="4" id="KW-1185">Reference proteome</keyword>
<protein>
    <submittedName>
        <fullName evidence="3">Uncharacterized protein</fullName>
    </submittedName>
</protein>
<feature type="compositionally biased region" description="Low complexity" evidence="1">
    <location>
        <begin position="37"/>
        <end position="53"/>
    </location>
</feature>
<evidence type="ECO:0000256" key="2">
    <source>
        <dbReference type="SAM" id="SignalP"/>
    </source>
</evidence>
<feature type="chain" id="PRO_5030785021" evidence="2">
    <location>
        <begin position="21"/>
        <end position="150"/>
    </location>
</feature>
<accession>A0A7V9AAZ5</accession>
<organism evidence="3 4">
    <name type="scientific">Thermogemmata fonticola</name>
    <dbReference type="NCBI Taxonomy" id="2755323"/>
    <lineage>
        <taxon>Bacteria</taxon>
        <taxon>Pseudomonadati</taxon>
        <taxon>Planctomycetota</taxon>
        <taxon>Planctomycetia</taxon>
        <taxon>Gemmatales</taxon>
        <taxon>Gemmataceae</taxon>
        <taxon>Thermogemmata</taxon>
    </lineage>
</organism>
<feature type="compositionally biased region" description="Pro residues" evidence="1">
    <location>
        <begin position="26"/>
        <end position="36"/>
    </location>
</feature>
<evidence type="ECO:0000313" key="4">
    <source>
        <dbReference type="Proteomes" id="UP000542342"/>
    </source>
</evidence>
<comment type="caution">
    <text evidence="3">The sequence shown here is derived from an EMBL/GenBank/DDBJ whole genome shotgun (WGS) entry which is preliminary data.</text>
</comment>
<evidence type="ECO:0000313" key="3">
    <source>
        <dbReference type="EMBL" id="MBA2225528.1"/>
    </source>
</evidence>
<feature type="region of interest" description="Disordered" evidence="1">
    <location>
        <begin position="22"/>
        <end position="53"/>
    </location>
</feature>
<feature type="region of interest" description="Disordered" evidence="1">
    <location>
        <begin position="75"/>
        <end position="130"/>
    </location>
</feature>
<dbReference type="Proteomes" id="UP000542342">
    <property type="component" value="Unassembled WGS sequence"/>
</dbReference>
<gene>
    <name evidence="3" type="ORF">H0921_05050</name>
</gene>
<dbReference type="AlphaFoldDB" id="A0A7V9AAZ5"/>
<sequence>MKKYLLSMAAVCGLGALAWAADPPAGSNPPTAPSPSPAATAPAAPTAPTVVTTTTSGRRFGLLARLRERRATRIVYTAPVTAPSTTPSTTVPMPMPKPGDGTSSSNNSKVVPASGSTPTPSADAGTTVVTSERVVPVRRMGLLQRLRLRR</sequence>
<proteinExistence type="predicted"/>
<keyword evidence="2" id="KW-0732">Signal</keyword>
<dbReference type="RefSeq" id="WP_194536946.1">
    <property type="nucleotide sequence ID" value="NZ_JACEFB010000002.1"/>
</dbReference>
<feature type="compositionally biased region" description="Low complexity" evidence="1">
    <location>
        <begin position="77"/>
        <end position="92"/>
    </location>
</feature>
<feature type="signal peptide" evidence="2">
    <location>
        <begin position="1"/>
        <end position="20"/>
    </location>
</feature>
<dbReference type="EMBL" id="JACEFB010000002">
    <property type="protein sequence ID" value="MBA2225528.1"/>
    <property type="molecule type" value="Genomic_DNA"/>
</dbReference>
<reference evidence="3 4" key="1">
    <citation type="submission" date="2020-07" db="EMBL/GenBank/DDBJ databases">
        <title>Thermogemmata thermophila gen. nov., sp. nov., a novel moderate thermophilic planctomycete from a Kamchatka hot spring.</title>
        <authorList>
            <person name="Elcheninov A.G."/>
            <person name="Podosokorskaya O.A."/>
            <person name="Kovaleva O.L."/>
            <person name="Novikov A."/>
            <person name="Bonch-Osmolovskaya E.A."/>
            <person name="Toshchakov S.V."/>
            <person name="Kublanov I.V."/>
        </authorList>
    </citation>
    <scope>NUCLEOTIDE SEQUENCE [LARGE SCALE GENOMIC DNA]</scope>
    <source>
        <strain evidence="3 4">2918</strain>
    </source>
</reference>
<name>A0A7V9AAZ5_9BACT</name>
<feature type="compositionally biased region" description="Polar residues" evidence="1">
    <location>
        <begin position="101"/>
        <end position="120"/>
    </location>
</feature>
<evidence type="ECO:0000256" key="1">
    <source>
        <dbReference type="SAM" id="MobiDB-lite"/>
    </source>
</evidence>